<gene>
    <name evidence="1" type="ORF">LVIROSA_LOCUS12409</name>
</gene>
<proteinExistence type="predicted"/>
<comment type="caution">
    <text evidence="1">The sequence shown here is derived from an EMBL/GenBank/DDBJ whole genome shotgun (WGS) entry which is preliminary data.</text>
</comment>
<evidence type="ECO:0000313" key="2">
    <source>
        <dbReference type="Proteomes" id="UP001157418"/>
    </source>
</evidence>
<evidence type="ECO:0008006" key="3">
    <source>
        <dbReference type="Google" id="ProtNLM"/>
    </source>
</evidence>
<dbReference type="EMBL" id="CAKMRJ010002223">
    <property type="protein sequence ID" value="CAH1425257.1"/>
    <property type="molecule type" value="Genomic_DNA"/>
</dbReference>
<protein>
    <recommendedName>
        <fullName evidence="3">Prolyl-tRNA synthetase</fullName>
    </recommendedName>
</protein>
<accession>A0AAU9MFG5</accession>
<sequence>MRCFFPTFCRFSMKSLKPYLLQALNSAIAFGHPLYRFYATTRSREFLWQEGHTAFASKEEADTEGLLNRAKYQKNVESYHNRSGAMKPNLVPNCIRSENYMITFEVEEEKFPFFWEKVPDENCK</sequence>
<dbReference type="AlphaFoldDB" id="A0AAU9MFG5"/>
<name>A0AAU9MFG5_9ASTR</name>
<reference evidence="1 2" key="1">
    <citation type="submission" date="2022-01" db="EMBL/GenBank/DDBJ databases">
        <authorList>
            <person name="Xiong W."/>
            <person name="Schranz E."/>
        </authorList>
    </citation>
    <scope>NUCLEOTIDE SEQUENCE [LARGE SCALE GENOMIC DNA]</scope>
</reference>
<keyword evidence="2" id="KW-1185">Reference proteome</keyword>
<organism evidence="1 2">
    <name type="scientific">Lactuca virosa</name>
    <dbReference type="NCBI Taxonomy" id="75947"/>
    <lineage>
        <taxon>Eukaryota</taxon>
        <taxon>Viridiplantae</taxon>
        <taxon>Streptophyta</taxon>
        <taxon>Embryophyta</taxon>
        <taxon>Tracheophyta</taxon>
        <taxon>Spermatophyta</taxon>
        <taxon>Magnoliopsida</taxon>
        <taxon>eudicotyledons</taxon>
        <taxon>Gunneridae</taxon>
        <taxon>Pentapetalae</taxon>
        <taxon>asterids</taxon>
        <taxon>campanulids</taxon>
        <taxon>Asterales</taxon>
        <taxon>Asteraceae</taxon>
        <taxon>Cichorioideae</taxon>
        <taxon>Cichorieae</taxon>
        <taxon>Lactucinae</taxon>
        <taxon>Lactuca</taxon>
    </lineage>
</organism>
<dbReference type="Proteomes" id="UP001157418">
    <property type="component" value="Unassembled WGS sequence"/>
</dbReference>
<evidence type="ECO:0000313" key="1">
    <source>
        <dbReference type="EMBL" id="CAH1425257.1"/>
    </source>
</evidence>